<reference evidence="1" key="1">
    <citation type="journal article" date="2020" name="New Phytol.">
        <title>Comparative genomics reveals dynamic genome evolution in host specialist ectomycorrhizal fungi.</title>
        <authorList>
            <person name="Lofgren L.A."/>
            <person name="Nguyen N.H."/>
            <person name="Vilgalys R."/>
            <person name="Ruytinx J."/>
            <person name="Liao H.L."/>
            <person name="Branco S."/>
            <person name="Kuo A."/>
            <person name="LaButti K."/>
            <person name="Lipzen A."/>
            <person name="Andreopoulos W."/>
            <person name="Pangilinan J."/>
            <person name="Riley R."/>
            <person name="Hundley H."/>
            <person name="Na H."/>
            <person name="Barry K."/>
            <person name="Grigoriev I.V."/>
            <person name="Stajich J.E."/>
            <person name="Kennedy P.G."/>
        </authorList>
    </citation>
    <scope>NUCLEOTIDE SEQUENCE</scope>
    <source>
        <strain evidence="1">MN1</strain>
    </source>
</reference>
<dbReference type="Proteomes" id="UP000807769">
    <property type="component" value="Unassembled WGS sequence"/>
</dbReference>
<dbReference type="AlphaFoldDB" id="A0A9P7JH00"/>
<keyword evidence="2" id="KW-1185">Reference proteome</keyword>
<evidence type="ECO:0000313" key="2">
    <source>
        <dbReference type="Proteomes" id="UP000807769"/>
    </source>
</evidence>
<gene>
    <name evidence="1" type="ORF">BJ212DRAFT_1477639</name>
</gene>
<name>A0A9P7JH00_9AGAM</name>
<dbReference type="InterPro" id="IPR041078">
    <property type="entry name" value="Plavaka"/>
</dbReference>
<dbReference type="GeneID" id="64633599"/>
<proteinExistence type="predicted"/>
<organism evidence="1 2">
    <name type="scientific">Suillus subaureus</name>
    <dbReference type="NCBI Taxonomy" id="48587"/>
    <lineage>
        <taxon>Eukaryota</taxon>
        <taxon>Fungi</taxon>
        <taxon>Dikarya</taxon>
        <taxon>Basidiomycota</taxon>
        <taxon>Agaricomycotina</taxon>
        <taxon>Agaricomycetes</taxon>
        <taxon>Agaricomycetidae</taxon>
        <taxon>Boletales</taxon>
        <taxon>Suillineae</taxon>
        <taxon>Suillaceae</taxon>
        <taxon>Suillus</taxon>
    </lineage>
</organism>
<dbReference type="RefSeq" id="XP_041196539.1">
    <property type="nucleotide sequence ID" value="XM_041339583.1"/>
</dbReference>
<dbReference type="Pfam" id="PF18759">
    <property type="entry name" value="Plavaka"/>
    <property type="match status" value="1"/>
</dbReference>
<dbReference type="OrthoDB" id="3199698at2759"/>
<evidence type="ECO:0000313" key="1">
    <source>
        <dbReference type="EMBL" id="KAG1821799.1"/>
    </source>
</evidence>
<protein>
    <submittedName>
        <fullName evidence="1">Uncharacterized protein</fullName>
    </submittedName>
</protein>
<sequence>MAYDTFMNDFPCADIHQLIAPDLLHQIIKGCFKDHLVAWVEKYLHHIHGKHEAERIMDDIDQHLAAAVLFTGLQRFPQGCGFKQWTGDDLKALMKIYLPAIEGHLPTDIICTFCAFLEFYYLV</sequence>
<accession>A0A9P7JH00</accession>
<dbReference type="EMBL" id="JABBWG010000006">
    <property type="protein sequence ID" value="KAG1821799.1"/>
    <property type="molecule type" value="Genomic_DNA"/>
</dbReference>
<comment type="caution">
    <text evidence="1">The sequence shown here is derived from an EMBL/GenBank/DDBJ whole genome shotgun (WGS) entry which is preliminary data.</text>
</comment>